<evidence type="ECO:0000256" key="1">
    <source>
        <dbReference type="SAM" id="MobiDB-lite"/>
    </source>
</evidence>
<reference evidence="2" key="1">
    <citation type="journal article" date="2022" name="Plant J.">
        <title>Strategies of tolerance reflected in two North American maple genomes.</title>
        <authorList>
            <person name="McEvoy S.L."/>
            <person name="Sezen U.U."/>
            <person name="Trouern-Trend A."/>
            <person name="McMahon S.M."/>
            <person name="Schaberg P.G."/>
            <person name="Yang J."/>
            <person name="Wegrzyn J.L."/>
            <person name="Swenson N.G."/>
        </authorList>
    </citation>
    <scope>NUCLEOTIDE SEQUENCE</scope>
    <source>
        <strain evidence="2">NS2018</strain>
    </source>
</reference>
<dbReference type="InterPro" id="IPR038804">
    <property type="entry name" value="RGF3"/>
</dbReference>
<feature type="compositionally biased region" description="Basic and acidic residues" evidence="1">
    <location>
        <begin position="96"/>
        <end position="113"/>
    </location>
</feature>
<reference evidence="2" key="2">
    <citation type="submission" date="2023-06" db="EMBL/GenBank/DDBJ databases">
        <authorList>
            <person name="Swenson N.G."/>
            <person name="Wegrzyn J.L."/>
            <person name="Mcevoy S.L."/>
        </authorList>
    </citation>
    <scope>NUCLEOTIDE SEQUENCE</scope>
    <source>
        <strain evidence="2">NS2018</strain>
        <tissue evidence="2">Leaf</tissue>
    </source>
</reference>
<feature type="region of interest" description="Disordered" evidence="1">
    <location>
        <begin position="44"/>
        <end position="113"/>
    </location>
</feature>
<dbReference type="GO" id="GO:0010082">
    <property type="term" value="P:regulation of root meristem growth"/>
    <property type="evidence" value="ECO:0007669"/>
    <property type="project" value="InterPro"/>
</dbReference>
<comment type="caution">
    <text evidence="2">The sequence shown here is derived from an EMBL/GenBank/DDBJ whole genome shotgun (WGS) entry which is preliminary data.</text>
</comment>
<name>A0AA39S5Z0_ACESA</name>
<proteinExistence type="predicted"/>
<feature type="compositionally biased region" description="Basic residues" evidence="1">
    <location>
        <begin position="53"/>
        <end position="62"/>
    </location>
</feature>
<dbReference type="AlphaFoldDB" id="A0AA39S5Z0"/>
<dbReference type="EMBL" id="JAUESC010000383">
    <property type="protein sequence ID" value="KAK0584903.1"/>
    <property type="molecule type" value="Genomic_DNA"/>
</dbReference>
<protein>
    <submittedName>
        <fullName evidence="2">Uncharacterized protein</fullName>
    </submittedName>
</protein>
<dbReference type="PANTHER" id="PTHR36313">
    <property type="entry name" value="ROOT MERISTEM GROWTH FACTOR 2"/>
    <property type="match status" value="1"/>
</dbReference>
<feature type="region of interest" description="Disordered" evidence="1">
    <location>
        <begin position="130"/>
        <end position="150"/>
    </location>
</feature>
<evidence type="ECO:0000313" key="2">
    <source>
        <dbReference type="EMBL" id="KAK0584903.1"/>
    </source>
</evidence>
<gene>
    <name evidence="2" type="ORF">LWI29_020644</name>
</gene>
<keyword evidence="3" id="KW-1185">Reference proteome</keyword>
<sequence length="150" mass="17535">MRKPWLEGSRKIAAHKMFKKELEKEIISGANRCVGKCEFEGRRDFSDTSSSSHHLHHHKLIKGGHSNDEASMKSLGTIHYQVDDQINMKKTQSQESKTELNPRRSEDDEKVEAERLLIETKKIVNLMHKDYKGMDKPRRKPPINNHEPWH</sequence>
<evidence type="ECO:0000313" key="3">
    <source>
        <dbReference type="Proteomes" id="UP001168877"/>
    </source>
</evidence>
<dbReference type="Proteomes" id="UP001168877">
    <property type="component" value="Unassembled WGS sequence"/>
</dbReference>
<dbReference type="PANTHER" id="PTHR36313:SF7">
    <property type="entry name" value="OS09G0474600 PROTEIN"/>
    <property type="match status" value="1"/>
</dbReference>
<accession>A0AA39S5Z0</accession>
<organism evidence="2 3">
    <name type="scientific">Acer saccharum</name>
    <name type="common">Sugar maple</name>
    <dbReference type="NCBI Taxonomy" id="4024"/>
    <lineage>
        <taxon>Eukaryota</taxon>
        <taxon>Viridiplantae</taxon>
        <taxon>Streptophyta</taxon>
        <taxon>Embryophyta</taxon>
        <taxon>Tracheophyta</taxon>
        <taxon>Spermatophyta</taxon>
        <taxon>Magnoliopsida</taxon>
        <taxon>eudicotyledons</taxon>
        <taxon>Gunneridae</taxon>
        <taxon>Pentapetalae</taxon>
        <taxon>rosids</taxon>
        <taxon>malvids</taxon>
        <taxon>Sapindales</taxon>
        <taxon>Sapindaceae</taxon>
        <taxon>Hippocastanoideae</taxon>
        <taxon>Acereae</taxon>
        <taxon>Acer</taxon>
    </lineage>
</organism>
<dbReference type="GO" id="GO:0008083">
    <property type="term" value="F:growth factor activity"/>
    <property type="evidence" value="ECO:0007669"/>
    <property type="project" value="InterPro"/>
</dbReference>